<protein>
    <submittedName>
        <fullName evidence="3">Uncharacterized protein</fullName>
    </submittedName>
</protein>
<dbReference type="Proteomes" id="UP000288507">
    <property type="component" value="Unassembled WGS sequence"/>
</dbReference>
<dbReference type="RefSeq" id="WP_126232481.1">
    <property type="nucleotide sequence ID" value="NZ_PQZD01000003.1"/>
</dbReference>
<evidence type="ECO:0000313" key="4">
    <source>
        <dbReference type="Proteomes" id="UP000288507"/>
    </source>
</evidence>
<dbReference type="AlphaFoldDB" id="A0A431EAG7"/>
<feature type="transmembrane region" description="Helical" evidence="1">
    <location>
        <begin position="41"/>
        <end position="64"/>
    </location>
</feature>
<evidence type="ECO:0000313" key="3">
    <source>
        <dbReference type="EMBL" id="RTJ78364.1"/>
    </source>
</evidence>
<comment type="caution">
    <text evidence="3">The sequence shown here is derived from an EMBL/GenBank/DDBJ whole genome shotgun (WGS) entry which is preliminary data.</text>
</comment>
<keyword evidence="1" id="KW-1133">Transmembrane helix</keyword>
<proteinExistence type="predicted"/>
<keyword evidence="1" id="KW-0812">Transmembrane</keyword>
<reference evidence="3" key="2">
    <citation type="journal article" date="2019" name="Appl. Environ. Microbiol.">
        <title>Population genetics and characterization of Campylobacter jejuni isolates in western jackdaws and game birds in Finland.</title>
        <authorList>
            <person name="Kovanen S."/>
            <person name="Rossi M."/>
            <person name="Pohja-Mykra M."/>
            <person name="Nieminen T."/>
            <person name="Raunio-Saarnisto M."/>
            <person name="Sauvala M."/>
            <person name="Fredriksson-Ahomaa M."/>
            <person name="Hanninen M.L."/>
            <person name="Kivisto R."/>
        </authorList>
    </citation>
    <scope>NUCLEOTIDE SEQUENCE [LARGE SCALE GENOMIC DNA]</scope>
    <source>
        <strain evidence="3">CB313</strain>
        <strain evidence="2">SO-26</strain>
    </source>
</reference>
<dbReference type="EMBL" id="PQZD01000003">
    <property type="protein sequence ID" value="RTI48639.1"/>
    <property type="molecule type" value="Genomic_DNA"/>
</dbReference>
<evidence type="ECO:0000256" key="1">
    <source>
        <dbReference type="SAM" id="Phobius"/>
    </source>
</evidence>
<gene>
    <name evidence="3" type="ORF">C3H57_08640</name>
    <name evidence="2" type="ORF">C3I27_04245</name>
</gene>
<reference evidence="2" key="1">
    <citation type="submission" date="2018-01" db="EMBL/GenBank/DDBJ databases">
        <authorList>
            <person name="Kovanen S."/>
            <person name="Nieminen T."/>
            <person name="Pohja-Mykra M."/>
            <person name="Raunio-Saarnisto M."/>
            <person name="Sauvala M."/>
            <person name="Fredriksson-Ahomaa M."/>
            <person name="Hanninen M.-L."/>
            <person name="Kivisto R."/>
        </authorList>
    </citation>
    <scope>NUCLEOTIDE SEQUENCE</scope>
    <source>
        <strain evidence="2">SO-26</strain>
    </source>
</reference>
<accession>A0A431EAG7</accession>
<organism evidence="3 4">
    <name type="scientific">Campylobacter jejuni</name>
    <dbReference type="NCBI Taxonomy" id="197"/>
    <lineage>
        <taxon>Bacteria</taxon>
        <taxon>Pseudomonadati</taxon>
        <taxon>Campylobacterota</taxon>
        <taxon>Epsilonproteobacteria</taxon>
        <taxon>Campylobacterales</taxon>
        <taxon>Campylobacteraceae</taxon>
        <taxon>Campylobacter</taxon>
    </lineage>
</organism>
<dbReference type="EMBL" id="PRBV01000014">
    <property type="protein sequence ID" value="RTJ78364.1"/>
    <property type="molecule type" value="Genomic_DNA"/>
</dbReference>
<feature type="transmembrane region" description="Helical" evidence="1">
    <location>
        <begin position="12"/>
        <end position="35"/>
    </location>
</feature>
<dbReference type="Proteomes" id="UP000287197">
    <property type="component" value="Unassembled WGS sequence"/>
</dbReference>
<sequence length="71" mass="8059">MVEKLFNMLEDFFFGLFMVLIFLVVVLLFISGYAFLVNQGASPLISASVVVVSMGIIYLIGFLFNRFMDSY</sequence>
<name>A0A431EAG7_CAMJU</name>
<keyword evidence="1" id="KW-0472">Membrane</keyword>
<evidence type="ECO:0000313" key="2">
    <source>
        <dbReference type="EMBL" id="RTI48639.1"/>
    </source>
</evidence>